<gene>
    <name evidence="1" type="ORF">Q5Y73_02195</name>
</gene>
<protein>
    <submittedName>
        <fullName evidence="1">DUF1906 domain-containing protein</fullName>
    </submittedName>
</protein>
<dbReference type="SUPFAM" id="SSF51445">
    <property type="entry name" value="(Trans)glycosidases"/>
    <property type="match status" value="1"/>
</dbReference>
<dbReference type="EMBL" id="JAVAMP010000001">
    <property type="protein sequence ID" value="MDP5272906.1"/>
    <property type="molecule type" value="Genomic_DNA"/>
</dbReference>
<reference evidence="1 2" key="1">
    <citation type="submission" date="2023-08" db="EMBL/GenBank/DDBJ databases">
        <authorList>
            <person name="Park J.-S."/>
        </authorList>
    </citation>
    <scope>NUCLEOTIDE SEQUENCE [LARGE SCALE GENOMIC DNA]</scope>
    <source>
        <strain evidence="1 2">2205SS18-9</strain>
    </source>
</reference>
<proteinExistence type="predicted"/>
<name>A0ABT9IU73_9BACL</name>
<dbReference type="Proteomes" id="UP001231941">
    <property type="component" value="Unassembled WGS sequence"/>
</dbReference>
<organism evidence="1 2">
    <name type="scientific">Chengkuizengella axinellae</name>
    <dbReference type="NCBI Taxonomy" id="3064388"/>
    <lineage>
        <taxon>Bacteria</taxon>
        <taxon>Bacillati</taxon>
        <taxon>Bacillota</taxon>
        <taxon>Bacilli</taxon>
        <taxon>Bacillales</taxon>
        <taxon>Paenibacillaceae</taxon>
        <taxon>Chengkuizengella</taxon>
    </lineage>
</organism>
<dbReference type="Gene3D" id="3.20.20.80">
    <property type="entry name" value="Glycosidases"/>
    <property type="match status" value="1"/>
</dbReference>
<evidence type="ECO:0000313" key="1">
    <source>
        <dbReference type="EMBL" id="MDP5272906.1"/>
    </source>
</evidence>
<dbReference type="RefSeq" id="WP_305990205.1">
    <property type="nucleotide sequence ID" value="NZ_JAVAMP010000001.1"/>
</dbReference>
<evidence type="ECO:0000313" key="2">
    <source>
        <dbReference type="Proteomes" id="UP001231941"/>
    </source>
</evidence>
<comment type="caution">
    <text evidence="1">The sequence shown here is derived from an EMBL/GenBank/DDBJ whole genome shotgun (WGS) entry which is preliminary data.</text>
</comment>
<dbReference type="InterPro" id="IPR017853">
    <property type="entry name" value="GH"/>
</dbReference>
<sequence>MSVVWGVDSSAKVTKDLYDCVLKNFGKPDYWGRYLTTIPNVSDGLSKQEVQLLHNSETKVLPIYNNFREAVGYDKGRVVAQNSIYNANLLGIPKGTIVFANVEKFFKVDEAWIRGFVDRMYTSDYKPGIYHDPVNGDFGAAYCTAVSNDIRVADQLVLWSAEPEPGTTRRRNAPSYKPTKPPCKANVWGWQYGRDSATCPIDTNLIDSRLYDMLW</sequence>
<accession>A0ABT9IU73</accession>
<keyword evidence="2" id="KW-1185">Reference proteome</keyword>